<dbReference type="CDD" id="cd03130">
    <property type="entry name" value="GATase1_CobB"/>
    <property type="match status" value="1"/>
</dbReference>
<comment type="function">
    <text evidence="9">Catalyzes the ATP-dependent amidation of the two carboxylate groups at positions a and c of cobyrinate, using either L-glutamine or ammonia as the nitrogen source.</text>
</comment>
<accession>X5CDP1</accession>
<protein>
    <recommendedName>
        <fullName evidence="9">Cobyrinate a,c-diamide synthase</fullName>
        <ecNumber evidence="9">6.3.5.11</ecNumber>
    </recommendedName>
    <alternativeName>
        <fullName evidence="9">Cobyrinic acid a,c-diamide synthetase</fullName>
    </alternativeName>
</protein>
<dbReference type="NCBIfam" id="NF002204">
    <property type="entry name" value="PRK01077.1"/>
    <property type="match status" value="1"/>
</dbReference>
<dbReference type="GO" id="GO:0005524">
    <property type="term" value="F:ATP binding"/>
    <property type="evidence" value="ECO:0007669"/>
    <property type="project" value="UniProtKB-UniRule"/>
</dbReference>
<dbReference type="PANTHER" id="PTHR43873:SF1">
    <property type="entry name" value="COBYRINATE A,C-DIAMIDE SYNTHASE"/>
    <property type="match status" value="1"/>
</dbReference>
<dbReference type="InterPro" id="IPR002586">
    <property type="entry name" value="CobQ/CobB/MinD/ParA_Nub-bd_dom"/>
</dbReference>
<evidence type="ECO:0000256" key="1">
    <source>
        <dbReference type="ARBA" id="ARBA00001946"/>
    </source>
</evidence>
<comment type="domain">
    <text evidence="9">Comprises of two domains. The C-terminal domain contains the binding site for glutamine and catalyzes the hydrolysis of this substrate to glutamate and ammonia. The N-terminal domain is anticipated to bind ATP and cobyrinate and catalyzes the ultimate synthesis of the diamide product. The ammonia produced via the glutaminase domain is probably translocated to the adjacent domain via a molecular tunnel, where it reacts with an activated intermediate.</text>
</comment>
<dbReference type="InterPro" id="IPR011698">
    <property type="entry name" value="GATase_3"/>
</dbReference>
<dbReference type="EMBL" id="KJ179956">
    <property type="protein sequence ID" value="AHW46457.1"/>
    <property type="molecule type" value="Genomic_DNA"/>
</dbReference>
<proteinExistence type="inferred from homology"/>
<keyword evidence="8 9" id="KW-0315">Glutamine amidotransferase</keyword>
<feature type="site" description="Increases nucleophilicity of active site Cys" evidence="9">
    <location>
        <position position="463"/>
    </location>
</feature>
<evidence type="ECO:0000259" key="11">
    <source>
        <dbReference type="Pfam" id="PF07685"/>
    </source>
</evidence>
<comment type="similarity">
    <text evidence="9">Belongs to the CobB/CbiA family.</text>
</comment>
<gene>
    <name evidence="12" type="primary">dsrN</name>
    <name evidence="9" type="synonym">cbiA</name>
</gene>
<evidence type="ECO:0000256" key="3">
    <source>
        <dbReference type="ARBA" id="ARBA00022573"/>
    </source>
</evidence>
<dbReference type="Gene3D" id="3.40.50.880">
    <property type="match status" value="1"/>
</dbReference>
<dbReference type="GO" id="GO:0009236">
    <property type="term" value="P:cobalamin biosynthetic process"/>
    <property type="evidence" value="ECO:0007669"/>
    <property type="project" value="UniProtKB-UniRule"/>
</dbReference>
<dbReference type="PROSITE" id="PS51274">
    <property type="entry name" value="GATASE_COBBQ"/>
    <property type="match status" value="1"/>
</dbReference>
<evidence type="ECO:0000259" key="10">
    <source>
        <dbReference type="Pfam" id="PF01656"/>
    </source>
</evidence>
<feature type="active site" description="Nucleophile" evidence="9">
    <location>
        <position position="356"/>
    </location>
</feature>
<dbReference type="Pfam" id="PF01656">
    <property type="entry name" value="CbiA"/>
    <property type="match status" value="1"/>
</dbReference>
<comment type="pathway">
    <text evidence="9">Cofactor biosynthesis; adenosylcobalamin biosynthesis; cob(II)yrinate a,c-diamide from sirohydrochlorin (anaerobic route): step 10/10.</text>
</comment>
<evidence type="ECO:0000256" key="4">
    <source>
        <dbReference type="ARBA" id="ARBA00022598"/>
    </source>
</evidence>
<evidence type="ECO:0000256" key="2">
    <source>
        <dbReference type="ARBA" id="ARBA00006205"/>
    </source>
</evidence>
<evidence type="ECO:0000256" key="5">
    <source>
        <dbReference type="ARBA" id="ARBA00022741"/>
    </source>
</evidence>
<dbReference type="AlphaFoldDB" id="X5CDP1"/>
<dbReference type="EC" id="6.3.5.11" evidence="9"/>
<feature type="domain" description="CobB/CobQ-like glutamine amidotransferase" evidence="11">
    <location>
        <begin position="274"/>
        <end position="464"/>
    </location>
</feature>
<dbReference type="UniPathway" id="UPA00148">
    <property type="reaction ID" value="UER00231"/>
</dbReference>
<evidence type="ECO:0000313" key="12">
    <source>
        <dbReference type="EMBL" id="AHW46457.1"/>
    </source>
</evidence>
<comment type="cofactor">
    <cofactor evidence="1 9">
        <name>Mg(2+)</name>
        <dbReference type="ChEBI" id="CHEBI:18420"/>
    </cofactor>
</comment>
<keyword evidence="4 9" id="KW-0436">Ligase</keyword>
<sequence>MSGPAFAVGCVRPSKFLSSRSSGDGSMSHLYISAAQKSSGKTTLSIGLCRAWRDMGVRVQPFKKGPDYIDPLWLTEACSRPCYNLDFHTMGRAEVVDAFAHELDTADLGLIEGNVGLFDSIDPAGSNSNAELAKLLGSPVVLVVNCHGMGRGIVPLLLGYQAFDRDLNLAGVILNKVGGARHARNLIAALEHYTDLPVLGVMHRDDDIEIAERHLGLMPSNEAQAAEAWIDRIRVRVAEQVDLSRMLAIAEGAPCLPTPASASLIKVPTGDVVRIGIARDAAFGFYYPDDLRALAAAGAELVEFSPLVDPALPPVDALYIGGGFPECRMAELEANRGMREQVADFIAGGGPVYAECGGLMYLCEAIGWKDERREMVGALKAEVRLHARPQGRGYVRLRETSDFPWPGEPGGRAGEIPAHEFHHSSVLAPDPAWRYGYDVLRGVGIDGAHDGVVQGHLLACYSHLRDVGGVGWTRRFVEHVRRCLGA</sequence>
<dbReference type="CDD" id="cd05388">
    <property type="entry name" value="CobB_N"/>
    <property type="match status" value="1"/>
</dbReference>
<keyword evidence="5 9" id="KW-0547">Nucleotide-binding</keyword>
<reference evidence="12" key="1">
    <citation type="submission" date="2014-01" db="EMBL/GenBank/DDBJ databases">
        <title>Connection between the membrane electron transport system and Hyn hydrogenase in purple sulfur bacterium, Thiocapsaa roseopersicina BBS.</title>
        <authorList>
            <person name="Tengolics R."/>
            <person name="Gyori E."/>
            <person name="Doffkay Z."/>
            <person name="Meszaros L."/>
            <person name="Kovacs K.L."/>
            <person name="Rakhely G."/>
        </authorList>
    </citation>
    <scope>NUCLEOTIDE SEQUENCE</scope>
    <source>
        <strain evidence="12">BBS</strain>
    </source>
</reference>
<dbReference type="InterPro" id="IPR029062">
    <property type="entry name" value="Class_I_gatase-like"/>
</dbReference>
<comment type="miscellaneous">
    <text evidence="9">The a and c carboxylates of cobyrinate are activated for nucleophilic attack via formation of a phosphorylated intermediate by ATP. CbiA catalyzes first the amidation of the c-carboxylate, and then that of the a-carboxylate.</text>
</comment>
<dbReference type="SUPFAM" id="SSF52317">
    <property type="entry name" value="Class I glutamine amidotransferase-like"/>
    <property type="match status" value="1"/>
</dbReference>
<comment type="similarity">
    <text evidence="2">Belongs to the CobB/CobQ family. CobQ subfamily.</text>
</comment>
<dbReference type="InterPro" id="IPR004484">
    <property type="entry name" value="CbiA/CobB_synth"/>
</dbReference>
<keyword evidence="3 9" id="KW-0169">Cobalamin biosynthesis</keyword>
<evidence type="ECO:0000256" key="9">
    <source>
        <dbReference type="HAMAP-Rule" id="MF_00027"/>
    </source>
</evidence>
<dbReference type="HAMAP" id="MF_00027">
    <property type="entry name" value="CobB_CbiA"/>
    <property type="match status" value="1"/>
</dbReference>
<dbReference type="Pfam" id="PF07685">
    <property type="entry name" value="GATase_3"/>
    <property type="match status" value="1"/>
</dbReference>
<comment type="catalytic activity">
    <reaction evidence="9">
        <text>cob(II)yrinate + 2 L-glutamine + 2 ATP + 2 H2O = cob(II)yrinate a,c diamide + 2 L-glutamate + 2 ADP + 2 phosphate + 2 H(+)</text>
        <dbReference type="Rhea" id="RHEA:26289"/>
        <dbReference type="ChEBI" id="CHEBI:15377"/>
        <dbReference type="ChEBI" id="CHEBI:15378"/>
        <dbReference type="ChEBI" id="CHEBI:29985"/>
        <dbReference type="ChEBI" id="CHEBI:30616"/>
        <dbReference type="ChEBI" id="CHEBI:43474"/>
        <dbReference type="ChEBI" id="CHEBI:58359"/>
        <dbReference type="ChEBI" id="CHEBI:58537"/>
        <dbReference type="ChEBI" id="CHEBI:58894"/>
        <dbReference type="ChEBI" id="CHEBI:456216"/>
        <dbReference type="EC" id="6.3.5.11"/>
    </reaction>
</comment>
<dbReference type="GO" id="GO:0042242">
    <property type="term" value="F:cobyrinic acid a,c-diamide synthase activity"/>
    <property type="evidence" value="ECO:0007669"/>
    <property type="project" value="UniProtKB-UniRule"/>
</dbReference>
<keyword evidence="7 9" id="KW-0460">Magnesium</keyword>
<evidence type="ECO:0000256" key="7">
    <source>
        <dbReference type="ARBA" id="ARBA00022842"/>
    </source>
</evidence>
<evidence type="ECO:0000256" key="8">
    <source>
        <dbReference type="ARBA" id="ARBA00022962"/>
    </source>
</evidence>
<evidence type="ECO:0000256" key="6">
    <source>
        <dbReference type="ARBA" id="ARBA00022840"/>
    </source>
</evidence>
<organism evidence="12">
    <name type="scientific">Thiocapsa roseopersicina</name>
    <dbReference type="NCBI Taxonomy" id="1058"/>
    <lineage>
        <taxon>Bacteria</taxon>
        <taxon>Pseudomonadati</taxon>
        <taxon>Pseudomonadota</taxon>
        <taxon>Gammaproteobacteria</taxon>
        <taxon>Chromatiales</taxon>
        <taxon>Chromatiaceae</taxon>
        <taxon>Thiocapsa</taxon>
    </lineage>
</organism>
<dbReference type="SUPFAM" id="SSF52540">
    <property type="entry name" value="P-loop containing nucleoside triphosphate hydrolases"/>
    <property type="match status" value="1"/>
</dbReference>
<keyword evidence="6 9" id="KW-0067">ATP-binding</keyword>
<dbReference type="InterPro" id="IPR027417">
    <property type="entry name" value="P-loop_NTPase"/>
</dbReference>
<feature type="domain" description="CobQ/CobB/MinD/ParA nucleotide binding" evidence="10">
    <location>
        <begin position="39"/>
        <end position="214"/>
    </location>
</feature>
<dbReference type="Gene3D" id="3.40.50.300">
    <property type="entry name" value="P-loop containing nucleotide triphosphate hydrolases"/>
    <property type="match status" value="2"/>
</dbReference>
<dbReference type="NCBIfam" id="TIGR00379">
    <property type="entry name" value="cobB"/>
    <property type="match status" value="1"/>
</dbReference>
<dbReference type="PANTHER" id="PTHR43873">
    <property type="entry name" value="COBYRINATE A,C-DIAMIDE SYNTHASE"/>
    <property type="match status" value="1"/>
</dbReference>
<name>X5CDP1_THIRO</name>